<dbReference type="SUPFAM" id="SSF55190">
    <property type="entry name" value="Arginyl-tRNA synthetase (ArgRS), N-terminal 'additional' domain"/>
    <property type="match status" value="1"/>
</dbReference>
<dbReference type="InterPro" id="IPR036695">
    <property type="entry name" value="Arg-tRNA-synth_N_sf"/>
</dbReference>
<dbReference type="EMBL" id="JAOALG010000001">
    <property type="protein sequence ID" value="MEQ5840751.1"/>
    <property type="molecule type" value="Genomic_DNA"/>
</dbReference>
<dbReference type="SUPFAM" id="SSF47323">
    <property type="entry name" value="Anticodon-binding domain of a subclass of class I aminoacyl-tRNA synthetases"/>
    <property type="match status" value="1"/>
</dbReference>
<dbReference type="RefSeq" id="WP_349542854.1">
    <property type="nucleotide sequence ID" value="NZ_JAOALG010000001.1"/>
</dbReference>
<dbReference type="PANTHER" id="PTHR11956:SF5">
    <property type="entry name" value="ARGININE--TRNA LIGASE, CYTOPLASMIC"/>
    <property type="match status" value="1"/>
</dbReference>
<keyword evidence="5 9" id="KW-0067">ATP-binding</keyword>
<accession>A0ABV1LNE9</accession>
<organism evidence="13 14">
    <name type="scientific">Paraburkholderia acidicola</name>
    <dbReference type="NCBI Taxonomy" id="1912599"/>
    <lineage>
        <taxon>Bacteria</taxon>
        <taxon>Pseudomonadati</taxon>
        <taxon>Pseudomonadota</taxon>
        <taxon>Betaproteobacteria</taxon>
        <taxon>Burkholderiales</taxon>
        <taxon>Burkholderiaceae</taxon>
        <taxon>Paraburkholderia</taxon>
    </lineage>
</organism>
<dbReference type="InterPro" id="IPR014729">
    <property type="entry name" value="Rossmann-like_a/b/a_fold"/>
</dbReference>
<reference evidence="13 14" key="1">
    <citation type="journal article" date="2024" name="Chem. Sci.">
        <title>Discovery of a lagriamide polyketide by integrated genome mining, isotopic labeling, and untargeted metabolomics.</title>
        <authorList>
            <person name="Fergusson C.H."/>
            <person name="Saulog J."/>
            <person name="Paulo B.S."/>
            <person name="Wilson D.M."/>
            <person name="Liu D.Y."/>
            <person name="Morehouse N.J."/>
            <person name="Waterworth S."/>
            <person name="Barkei J."/>
            <person name="Gray C.A."/>
            <person name="Kwan J.C."/>
            <person name="Eustaquio A.S."/>
            <person name="Linington R.G."/>
        </authorList>
    </citation>
    <scope>NUCLEOTIDE SEQUENCE [LARGE SCALE GENOMIC DNA]</scope>
    <source>
        <strain evidence="13 14">RL17-338-BIF-B</strain>
    </source>
</reference>
<dbReference type="SUPFAM" id="SSF52374">
    <property type="entry name" value="Nucleotidylyl transferase"/>
    <property type="match status" value="1"/>
</dbReference>
<comment type="subcellular location">
    <subcellularLocation>
        <location evidence="9">Cytoplasm</location>
    </subcellularLocation>
</comment>
<dbReference type="InterPro" id="IPR005148">
    <property type="entry name" value="Arg-tRNA-synth_N"/>
</dbReference>
<dbReference type="EC" id="6.1.1.19" evidence="9"/>
<dbReference type="Pfam" id="PF03485">
    <property type="entry name" value="Arg_tRNA_synt_N"/>
    <property type="match status" value="1"/>
</dbReference>
<evidence type="ECO:0000256" key="3">
    <source>
        <dbReference type="ARBA" id="ARBA00022598"/>
    </source>
</evidence>
<dbReference type="InterPro" id="IPR001412">
    <property type="entry name" value="aa-tRNA-synth_I_CS"/>
</dbReference>
<dbReference type="PROSITE" id="PS00178">
    <property type="entry name" value="AA_TRNA_LIGASE_I"/>
    <property type="match status" value="1"/>
</dbReference>
<evidence type="ECO:0000259" key="12">
    <source>
        <dbReference type="SMART" id="SM01016"/>
    </source>
</evidence>
<dbReference type="SMART" id="SM01016">
    <property type="entry name" value="Arg_tRNA_synt_N"/>
    <property type="match status" value="1"/>
</dbReference>
<dbReference type="InterPro" id="IPR008909">
    <property type="entry name" value="DALR_anticod-bd"/>
</dbReference>
<keyword evidence="7 9" id="KW-0030">Aminoacyl-tRNA synthetase</keyword>
<protein>
    <recommendedName>
        <fullName evidence="9">Arginine--tRNA ligase</fullName>
        <ecNumber evidence="9">6.1.1.19</ecNumber>
    </recommendedName>
    <alternativeName>
        <fullName evidence="9">Arginyl-tRNA synthetase</fullName>
        <shortName evidence="9">ArgRS</shortName>
    </alternativeName>
</protein>
<dbReference type="NCBIfam" id="TIGR00456">
    <property type="entry name" value="argS"/>
    <property type="match status" value="1"/>
</dbReference>
<feature type="domain" description="Arginyl tRNA synthetase N-terminal" evidence="12">
    <location>
        <begin position="7"/>
        <end position="105"/>
    </location>
</feature>
<evidence type="ECO:0000256" key="5">
    <source>
        <dbReference type="ARBA" id="ARBA00022840"/>
    </source>
</evidence>
<evidence type="ECO:0000256" key="6">
    <source>
        <dbReference type="ARBA" id="ARBA00022917"/>
    </source>
</evidence>
<evidence type="ECO:0000313" key="13">
    <source>
        <dbReference type="EMBL" id="MEQ5840751.1"/>
    </source>
</evidence>
<dbReference type="InterPro" id="IPR001278">
    <property type="entry name" value="Arg-tRNA-ligase"/>
</dbReference>
<dbReference type="InterPro" id="IPR009080">
    <property type="entry name" value="tRNAsynth_Ia_anticodon-bd"/>
</dbReference>
<dbReference type="InterPro" id="IPR035684">
    <property type="entry name" value="ArgRS_core"/>
</dbReference>
<feature type="domain" description="DALR anticodon binding" evidence="11">
    <location>
        <begin position="476"/>
        <end position="597"/>
    </location>
</feature>
<evidence type="ECO:0000256" key="4">
    <source>
        <dbReference type="ARBA" id="ARBA00022741"/>
    </source>
</evidence>
<evidence type="ECO:0000259" key="11">
    <source>
        <dbReference type="SMART" id="SM00836"/>
    </source>
</evidence>
<dbReference type="Gene3D" id="1.10.730.10">
    <property type="entry name" value="Isoleucyl-tRNA Synthetase, Domain 1"/>
    <property type="match status" value="1"/>
</dbReference>
<keyword evidence="14" id="KW-1185">Reference proteome</keyword>
<dbReference type="Gene3D" id="3.40.50.620">
    <property type="entry name" value="HUPs"/>
    <property type="match status" value="1"/>
</dbReference>
<dbReference type="Proteomes" id="UP001469089">
    <property type="component" value="Unassembled WGS sequence"/>
</dbReference>
<keyword evidence="2 9" id="KW-0963">Cytoplasm</keyword>
<keyword evidence="3 9" id="KW-0436">Ligase</keyword>
<dbReference type="HAMAP" id="MF_00123">
    <property type="entry name" value="Arg_tRNA_synth"/>
    <property type="match status" value="1"/>
</dbReference>
<keyword evidence="6 9" id="KW-0648">Protein biosynthesis</keyword>
<name>A0ABV1LNE9_9BURK</name>
<evidence type="ECO:0000256" key="2">
    <source>
        <dbReference type="ARBA" id="ARBA00022490"/>
    </source>
</evidence>
<proteinExistence type="inferred from homology"/>
<dbReference type="CDD" id="cd07956">
    <property type="entry name" value="Anticodon_Ia_Arg"/>
    <property type="match status" value="1"/>
</dbReference>
<gene>
    <name evidence="9 13" type="primary">argS</name>
    <name evidence="13" type="ORF">N0A02_15095</name>
</gene>
<feature type="short sequence motif" description="'HIGH' region" evidence="9">
    <location>
        <begin position="142"/>
        <end position="152"/>
    </location>
</feature>
<evidence type="ECO:0000256" key="10">
    <source>
        <dbReference type="RuleBase" id="RU363038"/>
    </source>
</evidence>
<evidence type="ECO:0000256" key="1">
    <source>
        <dbReference type="ARBA" id="ARBA00005594"/>
    </source>
</evidence>
<sequence>MLPAQKQTLETLLADIVEQVAQTTQATQGTADAAFVAPAITLERPKVAAHGDVACNVAMQLAKPLRANPRQLAQQIVDAVLAHPQAKGLVDGAEVAGPGFINLRLAAAAKQAVVGAVFTERDTFGHSEREAGKRVLIEFVSANPTGPLHVGHGRQAALGDALSNVLASQGYAVHREFYYNDAGVQIQTLALSTQARARGLKPGDAGWPESAYNGEYIADIAHDYLSGETVAAKDGEPVKGAGDIENLDAIRRFAVAYLRHEQDMDLQAFGVIFDQYFLESSLYTQGLVEKTVNTLVAAGKTYEQEGALWLRTTDDGDDKDRVMRKTDGTYTYFVPDVAYHVAKWERGFTKVINVQGSDHHGTIARVRAGLQGLGVGIPKGYPDYILHKMVTVMRDGQEVKISKRAGSYVTVRDLIEWSGGAAQGAEAAPDLLDEATIRRGRDAVRFFLISRKADTEFVFDIDLALKQNDENPVYYVQYAHARICSVINEWKSRFNADEAVLPKVDVAPLVSDQAMALLQKLAEYPDMLAHAADELAPHAVAFYLRDLAGEFHSFYNAERVLVDDEALRNARIALLAATRQVLANGLAAIGVSAPAKM</sequence>
<keyword evidence="4 9" id="KW-0547">Nucleotide-binding</keyword>
<dbReference type="Gene3D" id="3.30.1360.70">
    <property type="entry name" value="Arginyl tRNA synthetase N-terminal domain"/>
    <property type="match status" value="1"/>
</dbReference>
<dbReference type="Pfam" id="PF05746">
    <property type="entry name" value="DALR_1"/>
    <property type="match status" value="1"/>
</dbReference>
<dbReference type="GO" id="GO:0004814">
    <property type="term" value="F:arginine-tRNA ligase activity"/>
    <property type="evidence" value="ECO:0007669"/>
    <property type="project" value="UniProtKB-EC"/>
</dbReference>
<comment type="caution">
    <text evidence="13">The sequence shown here is derived from an EMBL/GenBank/DDBJ whole genome shotgun (WGS) entry which is preliminary data.</text>
</comment>
<evidence type="ECO:0000256" key="7">
    <source>
        <dbReference type="ARBA" id="ARBA00023146"/>
    </source>
</evidence>
<evidence type="ECO:0000256" key="8">
    <source>
        <dbReference type="ARBA" id="ARBA00049339"/>
    </source>
</evidence>
<dbReference type="PANTHER" id="PTHR11956">
    <property type="entry name" value="ARGINYL-TRNA SYNTHETASE"/>
    <property type="match status" value="1"/>
</dbReference>
<comment type="similarity">
    <text evidence="1 9 10">Belongs to the class-I aminoacyl-tRNA synthetase family.</text>
</comment>
<dbReference type="Pfam" id="PF00750">
    <property type="entry name" value="tRNA-synt_1d"/>
    <property type="match status" value="1"/>
</dbReference>
<dbReference type="CDD" id="cd00671">
    <property type="entry name" value="ArgRS_core"/>
    <property type="match status" value="1"/>
</dbReference>
<comment type="subunit">
    <text evidence="9">Monomer.</text>
</comment>
<comment type="catalytic activity">
    <reaction evidence="8 9">
        <text>tRNA(Arg) + L-arginine + ATP = L-arginyl-tRNA(Arg) + AMP + diphosphate</text>
        <dbReference type="Rhea" id="RHEA:20301"/>
        <dbReference type="Rhea" id="RHEA-COMP:9658"/>
        <dbReference type="Rhea" id="RHEA-COMP:9673"/>
        <dbReference type="ChEBI" id="CHEBI:30616"/>
        <dbReference type="ChEBI" id="CHEBI:32682"/>
        <dbReference type="ChEBI" id="CHEBI:33019"/>
        <dbReference type="ChEBI" id="CHEBI:78442"/>
        <dbReference type="ChEBI" id="CHEBI:78513"/>
        <dbReference type="ChEBI" id="CHEBI:456215"/>
        <dbReference type="EC" id="6.1.1.19"/>
    </reaction>
</comment>
<dbReference type="SMART" id="SM00836">
    <property type="entry name" value="DALR_1"/>
    <property type="match status" value="1"/>
</dbReference>
<evidence type="ECO:0000313" key="14">
    <source>
        <dbReference type="Proteomes" id="UP001469089"/>
    </source>
</evidence>
<dbReference type="PRINTS" id="PR01038">
    <property type="entry name" value="TRNASYNTHARG"/>
</dbReference>
<evidence type="ECO:0000256" key="9">
    <source>
        <dbReference type="HAMAP-Rule" id="MF_00123"/>
    </source>
</evidence>